<evidence type="ECO:0000256" key="2">
    <source>
        <dbReference type="ARBA" id="ARBA00022737"/>
    </source>
</evidence>
<dbReference type="InterPro" id="IPR055414">
    <property type="entry name" value="LRR_R13L4/SHOC2-like"/>
</dbReference>
<dbReference type="SUPFAM" id="SSF52058">
    <property type="entry name" value="L domain-like"/>
    <property type="match status" value="1"/>
</dbReference>
<dbReference type="PANTHER" id="PTHR47186:SF3">
    <property type="entry name" value="OS09G0267800 PROTEIN"/>
    <property type="match status" value="1"/>
</dbReference>
<evidence type="ECO:0000313" key="5">
    <source>
        <dbReference type="Proteomes" id="UP001314170"/>
    </source>
</evidence>
<dbReference type="Pfam" id="PF23598">
    <property type="entry name" value="LRR_14"/>
    <property type="match status" value="1"/>
</dbReference>
<protein>
    <recommendedName>
        <fullName evidence="3">Disease resistance R13L4/SHOC-2-like LRR domain-containing protein</fullName>
    </recommendedName>
</protein>
<dbReference type="SMART" id="SM00369">
    <property type="entry name" value="LRR_TYP"/>
    <property type="match status" value="2"/>
</dbReference>
<keyword evidence="1" id="KW-0433">Leucine-rich repeat</keyword>
<dbReference type="AlphaFoldDB" id="A0AAV1R506"/>
<name>A0AAV1R506_9ROSI</name>
<dbReference type="InterPro" id="IPR001611">
    <property type="entry name" value="Leu-rich_rpt"/>
</dbReference>
<keyword evidence="2" id="KW-0677">Repeat</keyword>
<evidence type="ECO:0000313" key="4">
    <source>
        <dbReference type="EMBL" id="CAK7328816.1"/>
    </source>
</evidence>
<dbReference type="EMBL" id="CAWUPB010000903">
    <property type="protein sequence ID" value="CAK7328816.1"/>
    <property type="molecule type" value="Genomic_DNA"/>
</dbReference>
<feature type="domain" description="Disease resistance R13L4/SHOC-2-like LRR" evidence="3">
    <location>
        <begin position="65"/>
        <end position="116"/>
    </location>
</feature>
<reference evidence="4 5" key="1">
    <citation type="submission" date="2024-01" db="EMBL/GenBank/DDBJ databases">
        <authorList>
            <person name="Waweru B."/>
        </authorList>
    </citation>
    <scope>NUCLEOTIDE SEQUENCE [LARGE SCALE GENOMIC DNA]</scope>
</reference>
<dbReference type="InterPro" id="IPR003591">
    <property type="entry name" value="Leu-rich_rpt_typical-subtyp"/>
</dbReference>
<evidence type="ECO:0000256" key="1">
    <source>
        <dbReference type="ARBA" id="ARBA00022614"/>
    </source>
</evidence>
<dbReference type="PANTHER" id="PTHR47186">
    <property type="entry name" value="LEUCINE-RICH REPEAT-CONTAINING PROTEIN 57"/>
    <property type="match status" value="1"/>
</dbReference>
<accession>A0AAV1R506</accession>
<proteinExistence type="predicted"/>
<sequence length="126" mass="14125">MAHEIVRQESVKELGKDRTRITKLVSPIENNLVGLSCLESGDCADELNNTMEYLVKLELPGRDLDLKHLRKLRLNGCSVSEVPESLGCLTSLETLNLSGNNFEKLPISISKLSELQYHGFKELLED</sequence>
<evidence type="ECO:0000259" key="3">
    <source>
        <dbReference type="Pfam" id="PF23598"/>
    </source>
</evidence>
<gene>
    <name evidence="4" type="ORF">DCAF_LOCUS6559</name>
</gene>
<dbReference type="Gene3D" id="3.80.10.10">
    <property type="entry name" value="Ribonuclease Inhibitor"/>
    <property type="match status" value="1"/>
</dbReference>
<dbReference type="PROSITE" id="PS51450">
    <property type="entry name" value="LRR"/>
    <property type="match status" value="1"/>
</dbReference>
<dbReference type="InterPro" id="IPR032675">
    <property type="entry name" value="LRR_dom_sf"/>
</dbReference>
<keyword evidence="5" id="KW-1185">Reference proteome</keyword>
<dbReference type="Proteomes" id="UP001314170">
    <property type="component" value="Unassembled WGS sequence"/>
</dbReference>
<organism evidence="4 5">
    <name type="scientific">Dovyalis caffra</name>
    <dbReference type="NCBI Taxonomy" id="77055"/>
    <lineage>
        <taxon>Eukaryota</taxon>
        <taxon>Viridiplantae</taxon>
        <taxon>Streptophyta</taxon>
        <taxon>Embryophyta</taxon>
        <taxon>Tracheophyta</taxon>
        <taxon>Spermatophyta</taxon>
        <taxon>Magnoliopsida</taxon>
        <taxon>eudicotyledons</taxon>
        <taxon>Gunneridae</taxon>
        <taxon>Pentapetalae</taxon>
        <taxon>rosids</taxon>
        <taxon>fabids</taxon>
        <taxon>Malpighiales</taxon>
        <taxon>Salicaceae</taxon>
        <taxon>Flacourtieae</taxon>
        <taxon>Dovyalis</taxon>
    </lineage>
</organism>
<comment type="caution">
    <text evidence="4">The sequence shown here is derived from an EMBL/GenBank/DDBJ whole genome shotgun (WGS) entry which is preliminary data.</text>
</comment>